<dbReference type="PANTHER" id="PTHR30576:SF0">
    <property type="entry name" value="UNDECAPRENYL-PHOSPHATE N-ACETYLGALACTOSAMINYL 1-PHOSPHATE TRANSFERASE-RELATED"/>
    <property type="match status" value="1"/>
</dbReference>
<keyword evidence="2" id="KW-0812">Transmembrane</keyword>
<reference evidence="4" key="2">
    <citation type="submission" date="2021-04" db="EMBL/GenBank/DDBJ databases">
        <authorList>
            <person name="Gilroy R."/>
        </authorList>
    </citation>
    <scope>NUCLEOTIDE SEQUENCE</scope>
    <source>
        <strain evidence="4">CHK188-16595</strain>
    </source>
</reference>
<reference evidence="4" key="1">
    <citation type="journal article" date="2021" name="PeerJ">
        <title>Extensive microbial diversity within the chicken gut microbiome revealed by metagenomics and culture.</title>
        <authorList>
            <person name="Gilroy R."/>
            <person name="Ravi A."/>
            <person name="Getino M."/>
            <person name="Pursley I."/>
            <person name="Horton D.L."/>
            <person name="Alikhan N.F."/>
            <person name="Baker D."/>
            <person name="Gharbi K."/>
            <person name="Hall N."/>
            <person name="Watson M."/>
            <person name="Adriaenssens E.M."/>
            <person name="Foster-Nyarko E."/>
            <person name="Jarju S."/>
            <person name="Secka A."/>
            <person name="Antonio M."/>
            <person name="Oren A."/>
            <person name="Chaudhuri R.R."/>
            <person name="La Ragione R."/>
            <person name="Hildebrand F."/>
            <person name="Pallen M.J."/>
        </authorList>
    </citation>
    <scope>NUCLEOTIDE SEQUENCE</scope>
    <source>
        <strain evidence="4">CHK188-16595</strain>
    </source>
</reference>
<evidence type="ECO:0000259" key="3">
    <source>
        <dbReference type="Pfam" id="PF02397"/>
    </source>
</evidence>
<keyword evidence="2" id="KW-1133">Transmembrane helix</keyword>
<comment type="similarity">
    <text evidence="1">Belongs to the bacterial sugar transferase family.</text>
</comment>
<proteinExistence type="inferred from homology"/>
<comment type="caution">
    <text evidence="4">The sequence shown here is derived from an EMBL/GenBank/DDBJ whole genome shotgun (WGS) entry which is preliminary data.</text>
</comment>
<evidence type="ECO:0000256" key="2">
    <source>
        <dbReference type="SAM" id="Phobius"/>
    </source>
</evidence>
<evidence type="ECO:0000313" key="4">
    <source>
        <dbReference type="EMBL" id="HJB74986.1"/>
    </source>
</evidence>
<keyword evidence="4" id="KW-0808">Transferase</keyword>
<feature type="domain" description="Bacterial sugar transferase" evidence="3">
    <location>
        <begin position="32"/>
        <end position="224"/>
    </location>
</feature>
<organism evidence="4 5">
    <name type="scientific">Candidatus Eubacterium faecale</name>
    <dbReference type="NCBI Taxonomy" id="2838568"/>
    <lineage>
        <taxon>Bacteria</taxon>
        <taxon>Bacillati</taxon>
        <taxon>Bacillota</taxon>
        <taxon>Clostridia</taxon>
        <taxon>Eubacteriales</taxon>
        <taxon>Eubacteriaceae</taxon>
        <taxon>Eubacterium</taxon>
    </lineage>
</organism>
<dbReference type="GO" id="GO:0016780">
    <property type="term" value="F:phosphotransferase activity, for other substituted phosphate groups"/>
    <property type="evidence" value="ECO:0007669"/>
    <property type="project" value="TreeGrafter"/>
</dbReference>
<feature type="transmembrane region" description="Helical" evidence="2">
    <location>
        <begin position="37"/>
        <end position="60"/>
    </location>
</feature>
<keyword evidence="2" id="KW-0472">Membrane</keyword>
<dbReference type="PANTHER" id="PTHR30576">
    <property type="entry name" value="COLANIC BIOSYNTHESIS UDP-GLUCOSE LIPID CARRIER TRANSFERASE"/>
    <property type="match status" value="1"/>
</dbReference>
<dbReference type="EMBL" id="DWXN01000010">
    <property type="protein sequence ID" value="HJB74986.1"/>
    <property type="molecule type" value="Genomic_DNA"/>
</dbReference>
<accession>A0A9D2S9L4</accession>
<evidence type="ECO:0000313" key="5">
    <source>
        <dbReference type="Proteomes" id="UP000823877"/>
    </source>
</evidence>
<evidence type="ECO:0000256" key="1">
    <source>
        <dbReference type="ARBA" id="ARBA00006464"/>
    </source>
</evidence>
<dbReference type="AlphaFoldDB" id="A0A9D2S9L4"/>
<dbReference type="Proteomes" id="UP000823877">
    <property type="component" value="Unassembled WGS sequence"/>
</dbReference>
<sequence length="235" mass="26930">MKTIDEIKELNIDVPDVQNISGYNGIYNRYIKRILDLFFSVFLFVLLLPLFLIISVAIAADSGFPVFYRAQRGGYKNQPFKIYKFRTMVQNADQIGGGTTALNDARITRVGAFLRKTKLDEIANLINIIRGEMSFIGPRPELLRYTNLYSGNEKYIFEVRPGITDFSSDLFINLDEIVGSENADEMYEKYVLKNKNALRVKYAAEVSFSTDVHIFFKTVIDVLKKTSSFLLRKGR</sequence>
<gene>
    <name evidence="4" type="ORF">IAA37_04840</name>
</gene>
<dbReference type="InterPro" id="IPR003362">
    <property type="entry name" value="Bact_transf"/>
</dbReference>
<protein>
    <submittedName>
        <fullName evidence="4">Sugar transferase</fullName>
    </submittedName>
</protein>
<name>A0A9D2S9L4_9FIRM</name>
<dbReference type="Pfam" id="PF02397">
    <property type="entry name" value="Bac_transf"/>
    <property type="match status" value="1"/>
</dbReference>